<dbReference type="AlphaFoldDB" id="A0A1H0YF55"/>
<dbReference type="InterPro" id="IPR009057">
    <property type="entry name" value="Homeodomain-like_sf"/>
</dbReference>
<dbReference type="InterPro" id="IPR023772">
    <property type="entry name" value="DNA-bd_HTH_TetR-type_CS"/>
</dbReference>
<feature type="DNA-binding region" description="H-T-H motif" evidence="4">
    <location>
        <begin position="37"/>
        <end position="56"/>
    </location>
</feature>
<evidence type="ECO:0000313" key="6">
    <source>
        <dbReference type="EMBL" id="SDQ13673.1"/>
    </source>
</evidence>
<accession>A0A1H0YF55</accession>
<dbReference type="OrthoDB" id="3237195at2"/>
<organism evidence="6 7">
    <name type="scientific">Leucobacter chromiiresistens</name>
    <dbReference type="NCBI Taxonomy" id="1079994"/>
    <lineage>
        <taxon>Bacteria</taxon>
        <taxon>Bacillati</taxon>
        <taxon>Actinomycetota</taxon>
        <taxon>Actinomycetes</taxon>
        <taxon>Micrococcales</taxon>
        <taxon>Microbacteriaceae</taxon>
        <taxon>Leucobacter</taxon>
    </lineage>
</organism>
<dbReference type="SUPFAM" id="SSF46689">
    <property type="entry name" value="Homeodomain-like"/>
    <property type="match status" value="1"/>
</dbReference>
<dbReference type="RefSeq" id="WP_010155406.1">
    <property type="nucleotide sequence ID" value="NZ_FNKB01000001.1"/>
</dbReference>
<keyword evidence="1" id="KW-0805">Transcription regulation</keyword>
<evidence type="ECO:0000259" key="5">
    <source>
        <dbReference type="PROSITE" id="PS50977"/>
    </source>
</evidence>
<dbReference type="Pfam" id="PF00440">
    <property type="entry name" value="TetR_N"/>
    <property type="match status" value="1"/>
</dbReference>
<dbReference type="Pfam" id="PF16925">
    <property type="entry name" value="TetR_C_13"/>
    <property type="match status" value="1"/>
</dbReference>
<evidence type="ECO:0000256" key="2">
    <source>
        <dbReference type="ARBA" id="ARBA00023125"/>
    </source>
</evidence>
<feature type="domain" description="HTH tetR-type" evidence="5">
    <location>
        <begin position="14"/>
        <end position="74"/>
    </location>
</feature>
<dbReference type="PRINTS" id="PR00455">
    <property type="entry name" value="HTHTETR"/>
</dbReference>
<dbReference type="InterPro" id="IPR036271">
    <property type="entry name" value="Tet_transcr_reg_TetR-rel_C_sf"/>
</dbReference>
<dbReference type="PANTHER" id="PTHR47506:SF1">
    <property type="entry name" value="HTH-TYPE TRANSCRIPTIONAL REGULATOR YJDC"/>
    <property type="match status" value="1"/>
</dbReference>
<evidence type="ECO:0000256" key="1">
    <source>
        <dbReference type="ARBA" id="ARBA00023015"/>
    </source>
</evidence>
<dbReference type="PROSITE" id="PS50977">
    <property type="entry name" value="HTH_TETR_2"/>
    <property type="match status" value="1"/>
</dbReference>
<evidence type="ECO:0000256" key="4">
    <source>
        <dbReference type="PROSITE-ProRule" id="PRU00335"/>
    </source>
</evidence>
<gene>
    <name evidence="6" type="ORF">SAMN04488565_0808</name>
</gene>
<evidence type="ECO:0000256" key="3">
    <source>
        <dbReference type="ARBA" id="ARBA00023163"/>
    </source>
</evidence>
<dbReference type="InterPro" id="IPR011075">
    <property type="entry name" value="TetR_C"/>
</dbReference>
<dbReference type="SUPFAM" id="SSF48498">
    <property type="entry name" value="Tetracyclin repressor-like, C-terminal domain"/>
    <property type="match status" value="1"/>
</dbReference>
<dbReference type="eggNOG" id="COG1309">
    <property type="taxonomic scope" value="Bacteria"/>
</dbReference>
<dbReference type="Gene3D" id="1.10.357.10">
    <property type="entry name" value="Tetracycline Repressor, domain 2"/>
    <property type="match status" value="1"/>
</dbReference>
<dbReference type="Proteomes" id="UP000182690">
    <property type="component" value="Unassembled WGS sequence"/>
</dbReference>
<proteinExistence type="predicted"/>
<keyword evidence="2 4" id="KW-0238">DNA-binding</keyword>
<keyword evidence="3" id="KW-0804">Transcription</keyword>
<evidence type="ECO:0000313" key="7">
    <source>
        <dbReference type="Proteomes" id="UP000182690"/>
    </source>
</evidence>
<name>A0A1H0YF55_9MICO</name>
<dbReference type="InterPro" id="IPR001647">
    <property type="entry name" value="HTH_TetR"/>
</dbReference>
<sequence length="220" mass="23555">MAVERRVASQDRGRETQQRILDGAARVFASAGYGSASLRSISEASGVSLGAINFHFRSKEQIARAVIEEQHARTEGLARDIVAAHSTTFARLIHLSFAASVQMHADPVVQAGVELTLQVGDFLDPSARSADGWDRTVADQIALGLERGELESDLGAAALAETFLACFTGAQIRSRVRDGRRELLPAVRDLWLLILPGVVAPAHRAAARRTVDEALAAHAA</sequence>
<dbReference type="PANTHER" id="PTHR47506">
    <property type="entry name" value="TRANSCRIPTIONAL REGULATORY PROTEIN"/>
    <property type="match status" value="1"/>
</dbReference>
<protein>
    <submittedName>
        <fullName evidence="6">DNA-binding transcriptional regulator, AcrR family</fullName>
    </submittedName>
</protein>
<dbReference type="EMBL" id="FNKB01000001">
    <property type="protein sequence ID" value="SDQ13673.1"/>
    <property type="molecule type" value="Genomic_DNA"/>
</dbReference>
<dbReference type="GO" id="GO:0003677">
    <property type="term" value="F:DNA binding"/>
    <property type="evidence" value="ECO:0007669"/>
    <property type="project" value="UniProtKB-UniRule"/>
</dbReference>
<dbReference type="PROSITE" id="PS01081">
    <property type="entry name" value="HTH_TETR_1"/>
    <property type="match status" value="1"/>
</dbReference>
<reference evidence="6 7" key="1">
    <citation type="submission" date="2016-10" db="EMBL/GenBank/DDBJ databases">
        <authorList>
            <person name="de Groot N.N."/>
        </authorList>
    </citation>
    <scope>NUCLEOTIDE SEQUENCE [LARGE SCALE GENOMIC DNA]</scope>
    <source>
        <strain evidence="6 7">DSM 22788</strain>
    </source>
</reference>